<dbReference type="RefSeq" id="XP_025073260.1">
    <property type="nucleotide sequence ID" value="XM_025217475.1"/>
</dbReference>
<dbReference type="AlphaFoldDB" id="A0A8N1S3A6"/>
<name>A0A8N1S3A6_9HYME</name>
<organism evidence="1 2">
    <name type="scientific">Pogonomyrmex barbatus</name>
    <name type="common">red harvester ant</name>
    <dbReference type="NCBI Taxonomy" id="144034"/>
    <lineage>
        <taxon>Eukaryota</taxon>
        <taxon>Metazoa</taxon>
        <taxon>Ecdysozoa</taxon>
        <taxon>Arthropoda</taxon>
        <taxon>Hexapoda</taxon>
        <taxon>Insecta</taxon>
        <taxon>Pterygota</taxon>
        <taxon>Neoptera</taxon>
        <taxon>Endopterygota</taxon>
        <taxon>Hymenoptera</taxon>
        <taxon>Apocrita</taxon>
        <taxon>Aculeata</taxon>
        <taxon>Formicoidea</taxon>
        <taxon>Formicidae</taxon>
        <taxon>Myrmicinae</taxon>
        <taxon>Pogonomyrmex</taxon>
    </lineage>
</organism>
<accession>A0A8N1S3A6</accession>
<dbReference type="GeneID" id="112552373"/>
<evidence type="ECO:0000313" key="2">
    <source>
        <dbReference type="RefSeq" id="XP_025073260.1"/>
    </source>
</evidence>
<dbReference type="Proteomes" id="UP000504615">
    <property type="component" value="Unplaced"/>
</dbReference>
<evidence type="ECO:0000313" key="1">
    <source>
        <dbReference type="Proteomes" id="UP000504615"/>
    </source>
</evidence>
<proteinExistence type="predicted"/>
<dbReference type="OrthoDB" id="6777148at2759"/>
<keyword evidence="1" id="KW-1185">Reference proteome</keyword>
<reference evidence="2" key="1">
    <citation type="submission" date="2025-08" db="UniProtKB">
        <authorList>
            <consortium name="RefSeq"/>
        </authorList>
    </citation>
    <scope>IDENTIFICATION</scope>
</reference>
<protein>
    <submittedName>
        <fullName evidence="2">Uncharacterized protein LOC112552373</fullName>
    </submittedName>
</protein>
<gene>
    <name evidence="2" type="primary">LOC112552373</name>
</gene>
<sequence length="311" mass="37251">MRVVLEITERSCDRHVLRYLTYLRKRYLNIRELAYLQDFANLETIENMINPKDIIRDMLVIYLRNAFDIYRQPYLLNEFVFIYYDESRNEYSYKFSNNMMFSDDITILCFLYNMIKFRLIYYGQIVQILISLMKSKYGIIEMLKIEDDSSENKIALLNVALSFPSVSWDMANYLKICTNVCAILPEFDFPKIICIPAIVTILPRSMQSPPFAMLMITRLYNIEAELKEENYENVEKSSLSELYDAMYELYECQMFPERLKIELCEKWQIVVKEGNTYKYAPYFAEYRQKAKDMITNIRLDDPDLEYILSLI</sequence>